<dbReference type="Proteomes" id="UP000076603">
    <property type="component" value="Unassembled WGS sequence"/>
</dbReference>
<dbReference type="RefSeq" id="WP_161486917.1">
    <property type="nucleotide sequence ID" value="NZ_FQXL01000031.1"/>
</dbReference>
<sequence>MLIISNVEYSKNPVKVNEAFLISVTIVEQIALWSDAKGTTWGTIKNTTWQQVKLKYF</sequence>
<dbReference type="AlphaFoldDB" id="A0A161XG56"/>
<keyword evidence="2" id="KW-1185">Reference proteome</keyword>
<proteinExistence type="predicted"/>
<organism evidence="1 2">
    <name type="scientific">Clostridium magnum DSM 2767</name>
    <dbReference type="NCBI Taxonomy" id="1121326"/>
    <lineage>
        <taxon>Bacteria</taxon>
        <taxon>Bacillati</taxon>
        <taxon>Bacillota</taxon>
        <taxon>Clostridia</taxon>
        <taxon>Eubacteriales</taxon>
        <taxon>Clostridiaceae</taxon>
        <taxon>Clostridium</taxon>
    </lineage>
</organism>
<dbReference type="EMBL" id="LWAE01000001">
    <property type="protein sequence ID" value="KZL93566.1"/>
    <property type="molecule type" value="Genomic_DNA"/>
</dbReference>
<comment type="caution">
    <text evidence="1">The sequence shown here is derived from an EMBL/GenBank/DDBJ whole genome shotgun (WGS) entry which is preliminary data.</text>
</comment>
<dbReference type="STRING" id="1121326.CLMAG_06120"/>
<protein>
    <submittedName>
        <fullName evidence="1">Uncharacterized protein</fullName>
    </submittedName>
</protein>
<dbReference type="PATRIC" id="fig|1121326.3.peg.568"/>
<reference evidence="1 2" key="1">
    <citation type="submission" date="2016-04" db="EMBL/GenBank/DDBJ databases">
        <title>Genome sequence of Clostridium magnum DSM 2767.</title>
        <authorList>
            <person name="Poehlein A."/>
            <person name="Uhlig R."/>
            <person name="Fischer R."/>
            <person name="Bahl H."/>
            <person name="Daniel R."/>
        </authorList>
    </citation>
    <scope>NUCLEOTIDE SEQUENCE [LARGE SCALE GENOMIC DNA]</scope>
    <source>
        <strain evidence="1 2">DSM 2767</strain>
    </source>
</reference>
<gene>
    <name evidence="1" type="ORF">CLMAG_06120</name>
</gene>
<accession>A0A161XG56</accession>
<evidence type="ECO:0000313" key="1">
    <source>
        <dbReference type="EMBL" id="KZL93566.1"/>
    </source>
</evidence>
<evidence type="ECO:0000313" key="2">
    <source>
        <dbReference type="Proteomes" id="UP000076603"/>
    </source>
</evidence>
<name>A0A161XG56_9CLOT</name>